<dbReference type="InterPro" id="IPR036034">
    <property type="entry name" value="PDZ_sf"/>
</dbReference>
<sequence>MAAGCYITAQCVSRRTETLLSYIWRRRKSRRKRRRRKRRLSSPLNEGPYTKHSAGSRPPDGALAIRRQSIPDEFRGCTVVELMKKEGTTLGLTVSGGIDKDGKPRVSNLRQGGIAARSDQLNVGDYIRSVNGINLAKFRHDEIISLLKNVGERVVLEVEFELPPVSVQGSGVVFKNVEVTLHKEGNSFGFVIRGGAHEDRNKSRPIVITTIRPGGPADREGTVKPGDRLLSIDGIRLHGSTLSEAMSILKQCGQEATLLLEYDVSVMDSVATASGPLLVEVAKATGSSLGVALSTSMFCSKQVIIIDKVKPASIADRCGALHAGDHILSVDGKSMEFCSLAEATQLLSASCQTVRMEILPQHQARPALNAPQHVKVQRSPRPLPWETGGSAPILPPYHYNTYHPDQSGARSHNPLSHSFSPGSMSAYSLSSLNMSTLPRNMYPTSPRGTLMRRKAKKKDFKSSLSLASSTVGLAGQVVHTETTEVTLLGDGIMGFGLQLQGGVFATETLSSPPLIAYIDPDSPAERCGILQIGDRILSINGVPTEDSTLEETNQLLRDSSITAQLTLEIEFDVAESVIPSSGTFHVKLPKKPGVELGITISSPSNRKPGDPLIISDIKKGSVAHRTGTLELGDKLLAIDNIRVENCSMEEAVQILQQCEELVKLKIRKDEDNSDEQEVSGSIIYTVELQRYGGPLGITISGTEEPFDPIIISSLSKGGLAERTGAIHVGDRILAINSSSLKGKPLSEAISLLQQAGETVTLKIKKQGERTCAHTQKCTPVKEALRMFWRSTDLRVCCSLRVSLSFLVCKAPPFQSSPYSFHEWRNAKTVNSQSSSSARQRANPLSDLGLSDDDWDRPPLGGFTVGHDGTEPDQEENFWSQALEDLETCGQSGILRELEATIMSGSTLSLNHDPTPLRSTLGRQASFQERSNSRPQVTPRSNTLPSDPQRRAFAMRKMRQEVNEILNQNPVELHKLTLEKASDLEDFGFSVSDGMLDRGVYVNNIRPGGPAERGGLKAFDRILQINHVRTRDFDCCLVVPLIAESPNRLELVISRNPSSSSSSPSSLLANHADATTNNKLQLSTRLMGLESRIQNLLMERKLCQGH</sequence>
<dbReference type="Ensembl" id="ENSSFAT00005020148.1">
    <property type="protein sequence ID" value="ENSSFAP00005019367.1"/>
    <property type="gene ID" value="ENSSFAG00005010139.1"/>
</dbReference>
<dbReference type="InterPro" id="IPR041489">
    <property type="entry name" value="PDZ_6"/>
</dbReference>
<feature type="compositionally biased region" description="Basic residues" evidence="4">
    <location>
        <begin position="27"/>
        <end position="40"/>
    </location>
</feature>
<feature type="domain" description="PDZ" evidence="5">
    <location>
        <begin position="484"/>
        <end position="567"/>
    </location>
</feature>
<accession>A0A672GM75</accession>
<feature type="compositionally biased region" description="Polar residues" evidence="4">
    <location>
        <begin position="926"/>
        <end position="945"/>
    </location>
</feature>
<evidence type="ECO:0000256" key="2">
    <source>
        <dbReference type="ARBA" id="ARBA00022490"/>
    </source>
</evidence>
<comment type="subcellular location">
    <subcellularLocation>
        <location evidence="1">Cytoplasm</location>
    </subcellularLocation>
</comment>
<dbReference type="FunFam" id="2.30.42.10:FF:000022">
    <property type="entry name" value="Glutamate receptor interacting protein 1"/>
    <property type="match status" value="1"/>
</dbReference>
<reference evidence="6" key="1">
    <citation type="submission" date="2019-06" db="EMBL/GenBank/DDBJ databases">
        <authorList>
            <consortium name="Wellcome Sanger Institute Data Sharing"/>
        </authorList>
    </citation>
    <scope>NUCLEOTIDE SEQUENCE [LARGE SCALE GENOMIC DNA]</scope>
</reference>
<dbReference type="CDD" id="cd06686">
    <property type="entry name" value="PDZ4_GRIP1-2-like"/>
    <property type="match status" value="1"/>
</dbReference>
<dbReference type="InterPro" id="IPR001478">
    <property type="entry name" value="PDZ"/>
</dbReference>
<evidence type="ECO:0000313" key="7">
    <source>
        <dbReference type="Proteomes" id="UP000472267"/>
    </source>
</evidence>
<feature type="domain" description="PDZ" evidence="5">
    <location>
        <begin position="685"/>
        <end position="767"/>
    </location>
</feature>
<feature type="region of interest" description="Disordered" evidence="4">
    <location>
        <begin position="27"/>
        <end position="62"/>
    </location>
</feature>
<dbReference type="CDD" id="cd06681">
    <property type="entry name" value="PDZ2_GRIP1-2-like"/>
    <property type="match status" value="1"/>
</dbReference>
<dbReference type="PANTHER" id="PTHR46227">
    <property type="entry name" value="GLUTAMATE RECEPTOR-INTERACTING PROTEIN GRIP"/>
    <property type="match status" value="1"/>
</dbReference>
<feature type="region of interest" description="Disordered" evidence="4">
    <location>
        <begin position="926"/>
        <end position="947"/>
    </location>
</feature>
<dbReference type="PANTHER" id="PTHR46227:SF3">
    <property type="entry name" value="GLUTAMATE RECEPTOR-INTERACTING PROTEIN 1"/>
    <property type="match status" value="1"/>
</dbReference>
<dbReference type="CDD" id="cd06682">
    <property type="entry name" value="PDZ5_GRIP1-2-like"/>
    <property type="match status" value="1"/>
</dbReference>
<dbReference type="FunFam" id="2.30.42.10:FF:000034">
    <property type="entry name" value="Glutamate receptor interacting protein 1"/>
    <property type="match status" value="1"/>
</dbReference>
<dbReference type="FunFam" id="2.30.42.10:FF:000021">
    <property type="entry name" value="Glutamate receptor interacting protein 1"/>
    <property type="match status" value="1"/>
</dbReference>
<dbReference type="GO" id="GO:0005737">
    <property type="term" value="C:cytoplasm"/>
    <property type="evidence" value="ECO:0007669"/>
    <property type="project" value="UniProtKB-SubCell"/>
</dbReference>
<dbReference type="CDD" id="cd06687">
    <property type="entry name" value="PDZ1_GRIP1-2-like"/>
    <property type="match status" value="1"/>
</dbReference>
<dbReference type="SMART" id="SM00228">
    <property type="entry name" value="PDZ"/>
    <property type="match status" value="7"/>
</dbReference>
<dbReference type="AlphaFoldDB" id="A0A672GM75"/>
<dbReference type="Pfam" id="PF17820">
    <property type="entry name" value="PDZ_6"/>
    <property type="match status" value="1"/>
</dbReference>
<dbReference type="CDD" id="cd06683">
    <property type="entry name" value="PDZ6_GRIP1-2-like"/>
    <property type="match status" value="1"/>
</dbReference>
<dbReference type="FunFam" id="2.30.42.10:FF:000035">
    <property type="entry name" value="Glutamate receptor interacting protein 1"/>
    <property type="match status" value="1"/>
</dbReference>
<reference evidence="6" key="2">
    <citation type="submission" date="2025-08" db="UniProtKB">
        <authorList>
            <consortium name="Ensembl"/>
        </authorList>
    </citation>
    <scope>IDENTIFICATION</scope>
</reference>
<evidence type="ECO:0000313" key="6">
    <source>
        <dbReference type="Ensembl" id="ENSSFAP00005019367.1"/>
    </source>
</evidence>
<keyword evidence="7" id="KW-1185">Reference proteome</keyword>
<gene>
    <name evidence="6" type="primary">grip1</name>
</gene>
<dbReference type="Gene3D" id="2.30.42.10">
    <property type="match status" value="7"/>
</dbReference>
<dbReference type="FunFam" id="2.30.42.10:FF:000031">
    <property type="entry name" value="Glutamate receptor interacting protein 1"/>
    <property type="match status" value="1"/>
</dbReference>
<dbReference type="OMA" id="NHLELVI"/>
<evidence type="ECO:0000256" key="3">
    <source>
        <dbReference type="ARBA" id="ARBA00022737"/>
    </source>
</evidence>
<reference evidence="6" key="3">
    <citation type="submission" date="2025-09" db="UniProtKB">
        <authorList>
            <consortium name="Ensembl"/>
        </authorList>
    </citation>
    <scope>IDENTIFICATION</scope>
</reference>
<keyword evidence="2" id="KW-0963">Cytoplasm</keyword>
<dbReference type="InterPro" id="IPR043545">
    <property type="entry name" value="GRIP1/2"/>
</dbReference>
<feature type="domain" description="PDZ" evidence="5">
    <location>
        <begin position="79"/>
        <end position="162"/>
    </location>
</feature>
<dbReference type="FunFam" id="2.30.42.10:FF:000025">
    <property type="entry name" value="Glutamate receptor interacting protein 1"/>
    <property type="match status" value="1"/>
</dbReference>
<organism evidence="6 7">
    <name type="scientific">Salarias fasciatus</name>
    <name type="common">Jewelled blenny</name>
    <name type="synonym">Blennius fasciatus</name>
    <dbReference type="NCBI Taxonomy" id="181472"/>
    <lineage>
        <taxon>Eukaryota</taxon>
        <taxon>Metazoa</taxon>
        <taxon>Chordata</taxon>
        <taxon>Craniata</taxon>
        <taxon>Vertebrata</taxon>
        <taxon>Euteleostomi</taxon>
        <taxon>Actinopterygii</taxon>
        <taxon>Neopterygii</taxon>
        <taxon>Teleostei</taxon>
        <taxon>Neoteleostei</taxon>
        <taxon>Acanthomorphata</taxon>
        <taxon>Ovalentaria</taxon>
        <taxon>Blenniimorphae</taxon>
        <taxon>Blenniiformes</taxon>
        <taxon>Blennioidei</taxon>
        <taxon>Blenniidae</taxon>
        <taxon>Salariinae</taxon>
        <taxon>Salarias</taxon>
    </lineage>
</organism>
<feature type="domain" description="PDZ" evidence="5">
    <location>
        <begin position="278"/>
        <end position="362"/>
    </location>
</feature>
<evidence type="ECO:0000256" key="1">
    <source>
        <dbReference type="ARBA" id="ARBA00004496"/>
    </source>
</evidence>
<name>A0A672GM75_SALFA</name>
<dbReference type="PROSITE" id="PS50106">
    <property type="entry name" value="PDZ"/>
    <property type="match status" value="7"/>
</dbReference>
<dbReference type="FunFam" id="2.30.42.10:FF:000023">
    <property type="entry name" value="Glutamate receptor interacting protein 1"/>
    <property type="match status" value="1"/>
</dbReference>
<feature type="compositionally biased region" description="Low complexity" evidence="4">
    <location>
        <begin position="830"/>
        <end position="848"/>
    </location>
</feature>
<dbReference type="GO" id="GO:0098887">
    <property type="term" value="P:neurotransmitter receptor transport, endosome to postsynaptic membrane"/>
    <property type="evidence" value="ECO:0007669"/>
    <property type="project" value="TreeGrafter"/>
</dbReference>
<feature type="domain" description="PDZ" evidence="5">
    <location>
        <begin position="585"/>
        <end position="670"/>
    </location>
</feature>
<keyword evidence="3" id="KW-0677">Repeat</keyword>
<dbReference type="CDD" id="cd06685">
    <property type="entry name" value="PDZ7_GRIP1-2-like"/>
    <property type="match status" value="1"/>
</dbReference>
<dbReference type="Pfam" id="PF00595">
    <property type="entry name" value="PDZ"/>
    <property type="match status" value="6"/>
</dbReference>
<evidence type="ECO:0000259" key="5">
    <source>
        <dbReference type="PROSITE" id="PS50106"/>
    </source>
</evidence>
<dbReference type="CDD" id="cd06684">
    <property type="entry name" value="PDZ3_GRIP1-2-like"/>
    <property type="match status" value="1"/>
</dbReference>
<protein>
    <submittedName>
        <fullName evidence="6">Glutamate receptor interacting protein 1</fullName>
    </submittedName>
</protein>
<dbReference type="Proteomes" id="UP000472267">
    <property type="component" value="Chromosome 17"/>
</dbReference>
<dbReference type="SUPFAM" id="SSF50156">
    <property type="entry name" value="PDZ domain-like"/>
    <property type="match status" value="7"/>
</dbReference>
<proteinExistence type="predicted"/>
<feature type="domain" description="PDZ" evidence="5">
    <location>
        <begin position="974"/>
        <end position="1056"/>
    </location>
</feature>
<feature type="domain" description="PDZ" evidence="5">
    <location>
        <begin position="178"/>
        <end position="264"/>
    </location>
</feature>
<evidence type="ECO:0000256" key="4">
    <source>
        <dbReference type="SAM" id="MobiDB-lite"/>
    </source>
</evidence>
<feature type="region of interest" description="Disordered" evidence="4">
    <location>
        <begin position="829"/>
        <end position="873"/>
    </location>
</feature>